<sequence>MRRKDNQKKMLQMFPDDDIRETIINYADGAGEENTENFNIGVMKKPVGPIVQTINTNIVTNGGGTTHDMCSNDQNMIFAYEGEGSEVGSLSSVGSNCEDKDIDLEYLDQWGPKFVKLASIYTRTQDPNGVIDYQNHGYEYTDDYRAPR</sequence>
<keyword evidence="6" id="KW-1185">Reference proteome</keyword>
<keyword evidence="2" id="KW-0472">Membrane</keyword>
<dbReference type="AlphaFoldDB" id="A0A813NRD6"/>
<keyword evidence="2" id="KW-1133">Transmembrane helix</keyword>
<evidence type="ECO:0000256" key="2">
    <source>
        <dbReference type="ARBA" id="ARBA00022989"/>
    </source>
</evidence>
<dbReference type="EMBL" id="CAJNOC010000277">
    <property type="protein sequence ID" value="CAF0737609.1"/>
    <property type="molecule type" value="Genomic_DNA"/>
</dbReference>
<evidence type="ECO:0000259" key="4">
    <source>
        <dbReference type="Pfam" id="PF01049"/>
    </source>
</evidence>
<organism evidence="5 6">
    <name type="scientific">Brachionus calyciflorus</name>
    <dbReference type="NCBI Taxonomy" id="104777"/>
    <lineage>
        <taxon>Eukaryota</taxon>
        <taxon>Metazoa</taxon>
        <taxon>Spiralia</taxon>
        <taxon>Gnathifera</taxon>
        <taxon>Rotifera</taxon>
        <taxon>Eurotatoria</taxon>
        <taxon>Monogononta</taxon>
        <taxon>Pseudotrocha</taxon>
        <taxon>Ploima</taxon>
        <taxon>Brachionidae</taxon>
        <taxon>Brachionus</taxon>
    </lineage>
</organism>
<evidence type="ECO:0000313" key="6">
    <source>
        <dbReference type="Proteomes" id="UP000663879"/>
    </source>
</evidence>
<proteinExistence type="predicted"/>
<accession>A0A813NRD6</accession>
<evidence type="ECO:0000256" key="1">
    <source>
        <dbReference type="ARBA" id="ARBA00022692"/>
    </source>
</evidence>
<comment type="caution">
    <text evidence="5">The sequence shown here is derived from an EMBL/GenBank/DDBJ whole genome shotgun (WGS) entry which is preliminary data.</text>
</comment>
<dbReference type="Proteomes" id="UP000663879">
    <property type="component" value="Unassembled WGS sequence"/>
</dbReference>
<keyword evidence="1" id="KW-0812">Transmembrane</keyword>
<feature type="domain" description="Cadherin Y-type LIR-motif" evidence="4">
    <location>
        <begin position="73"/>
        <end position="121"/>
    </location>
</feature>
<name>A0A813NRD6_9BILA</name>
<gene>
    <name evidence="5" type="ORF">OXX778_LOCUS3212</name>
</gene>
<protein>
    <recommendedName>
        <fullName evidence="4">Cadherin Y-type LIR-motif domain-containing protein</fullName>
    </recommendedName>
</protein>
<dbReference type="GO" id="GO:0007156">
    <property type="term" value="P:homophilic cell adhesion via plasma membrane adhesion molecules"/>
    <property type="evidence" value="ECO:0007669"/>
    <property type="project" value="InterPro"/>
</dbReference>
<comment type="function">
    <text evidence="3">Cadherins are calcium-dependent cell adhesion proteins.</text>
</comment>
<dbReference type="OrthoDB" id="6252479at2759"/>
<evidence type="ECO:0000256" key="3">
    <source>
        <dbReference type="RuleBase" id="RU004357"/>
    </source>
</evidence>
<evidence type="ECO:0000313" key="5">
    <source>
        <dbReference type="EMBL" id="CAF0737609.1"/>
    </source>
</evidence>
<dbReference type="GO" id="GO:0005509">
    <property type="term" value="F:calcium ion binding"/>
    <property type="evidence" value="ECO:0007669"/>
    <property type="project" value="InterPro"/>
</dbReference>
<dbReference type="InterPro" id="IPR027397">
    <property type="entry name" value="Catenin-bd_sf"/>
</dbReference>
<dbReference type="Pfam" id="PF01049">
    <property type="entry name" value="CADH_Y-type_LIR"/>
    <property type="match status" value="1"/>
</dbReference>
<dbReference type="InterPro" id="IPR000233">
    <property type="entry name" value="Cadherin_Y-type_LIR"/>
</dbReference>
<dbReference type="Gene3D" id="4.10.900.10">
    <property type="entry name" value="TCF3-CBD (Catenin binding domain)"/>
    <property type="match status" value="1"/>
</dbReference>
<reference evidence="5" key="1">
    <citation type="submission" date="2021-02" db="EMBL/GenBank/DDBJ databases">
        <authorList>
            <person name="Nowell W R."/>
        </authorList>
    </citation>
    <scope>NUCLEOTIDE SEQUENCE</scope>
    <source>
        <strain evidence="5">Ploen Becks lab</strain>
    </source>
</reference>